<name>A0A8S9P7A5_BRACR</name>
<evidence type="ECO:0000313" key="1">
    <source>
        <dbReference type="EMBL" id="KAF3513424.1"/>
    </source>
</evidence>
<dbReference type="Proteomes" id="UP000712600">
    <property type="component" value="Unassembled WGS sequence"/>
</dbReference>
<evidence type="ECO:0000313" key="2">
    <source>
        <dbReference type="Proteomes" id="UP000712600"/>
    </source>
</evidence>
<dbReference type="EMBL" id="QGKX02001521">
    <property type="protein sequence ID" value="KAF3513424.1"/>
    <property type="molecule type" value="Genomic_DNA"/>
</dbReference>
<dbReference type="AlphaFoldDB" id="A0A8S9P7A5"/>
<proteinExistence type="predicted"/>
<accession>A0A8S9P7A5</accession>
<reference evidence="1" key="1">
    <citation type="submission" date="2019-12" db="EMBL/GenBank/DDBJ databases">
        <title>Genome sequencing and annotation of Brassica cretica.</title>
        <authorList>
            <person name="Studholme D.J."/>
            <person name="Sarris P."/>
        </authorList>
    </citation>
    <scope>NUCLEOTIDE SEQUENCE</scope>
    <source>
        <strain evidence="1">PFS-109/04</strain>
        <tissue evidence="1">Leaf</tissue>
    </source>
</reference>
<gene>
    <name evidence="1" type="ORF">F2Q69_00006900</name>
</gene>
<organism evidence="1 2">
    <name type="scientific">Brassica cretica</name>
    <name type="common">Mustard</name>
    <dbReference type="NCBI Taxonomy" id="69181"/>
    <lineage>
        <taxon>Eukaryota</taxon>
        <taxon>Viridiplantae</taxon>
        <taxon>Streptophyta</taxon>
        <taxon>Embryophyta</taxon>
        <taxon>Tracheophyta</taxon>
        <taxon>Spermatophyta</taxon>
        <taxon>Magnoliopsida</taxon>
        <taxon>eudicotyledons</taxon>
        <taxon>Gunneridae</taxon>
        <taxon>Pentapetalae</taxon>
        <taxon>rosids</taxon>
        <taxon>malvids</taxon>
        <taxon>Brassicales</taxon>
        <taxon>Brassicaceae</taxon>
        <taxon>Brassiceae</taxon>
        <taxon>Brassica</taxon>
    </lineage>
</organism>
<comment type="caution">
    <text evidence="1">The sequence shown here is derived from an EMBL/GenBank/DDBJ whole genome shotgun (WGS) entry which is preliminary data.</text>
</comment>
<sequence length="206" mass="23220">MTDTTCVEKEKIEVLILKIGENGMLRNEEWRTRNSAGQFINAQESIYYIYKIRSDLKISDDFGAFWRYLEQAPEMTIELDHWYIPSSTRSNKETQLLFSPDLGSLEKLIRKEARSSSIDNNTCSSLDFVLPPSTQTLVSSTDTLPTPSTVDTHLPSTDIVHPTSINTPSQTSIDIEPRDMVAILILVRDDNGDLHDQEGNLRNAAG</sequence>
<protein>
    <submittedName>
        <fullName evidence="1">Uncharacterized protein</fullName>
    </submittedName>
</protein>